<dbReference type="GO" id="GO:0003735">
    <property type="term" value="F:structural constituent of ribosome"/>
    <property type="evidence" value="ECO:0007669"/>
    <property type="project" value="InterPro"/>
</dbReference>
<protein>
    <recommendedName>
        <fullName evidence="4">Large ribosomal subunit protein bL20m</fullName>
    </recommendedName>
    <alternativeName>
        <fullName evidence="5">39S ribosomal protein L20, mitochondrial</fullName>
    </alternativeName>
</protein>
<keyword evidence="2 6" id="KW-0689">Ribosomal protein</keyword>
<evidence type="ECO:0000256" key="4">
    <source>
        <dbReference type="ARBA" id="ARBA00072767"/>
    </source>
</evidence>
<dbReference type="NCBIfam" id="TIGR01032">
    <property type="entry name" value="rplT_bact"/>
    <property type="match status" value="1"/>
</dbReference>
<dbReference type="AlphaFoldDB" id="A0AAN9AVJ3"/>
<evidence type="ECO:0000313" key="7">
    <source>
        <dbReference type="EMBL" id="KAK7094061.1"/>
    </source>
</evidence>
<dbReference type="GO" id="GO:1990904">
    <property type="term" value="C:ribonucleoprotein complex"/>
    <property type="evidence" value="ECO:0007669"/>
    <property type="project" value="UniProtKB-KW"/>
</dbReference>
<dbReference type="InterPro" id="IPR005813">
    <property type="entry name" value="Ribosomal_bL20"/>
</dbReference>
<dbReference type="Proteomes" id="UP001374579">
    <property type="component" value="Unassembled WGS sequence"/>
</dbReference>
<name>A0AAN9AVJ3_9CAEN</name>
<dbReference type="CDD" id="cd07026">
    <property type="entry name" value="Ribosomal_L20"/>
    <property type="match status" value="1"/>
</dbReference>
<keyword evidence="8" id="KW-1185">Reference proteome</keyword>
<evidence type="ECO:0000256" key="5">
    <source>
        <dbReference type="ARBA" id="ARBA00076245"/>
    </source>
</evidence>
<accession>A0AAN9AVJ3</accession>
<gene>
    <name evidence="7" type="ORF">V1264_007732</name>
</gene>
<evidence type="ECO:0000256" key="2">
    <source>
        <dbReference type="ARBA" id="ARBA00022980"/>
    </source>
</evidence>
<dbReference type="EMBL" id="JBAMIC010000019">
    <property type="protein sequence ID" value="KAK7094061.1"/>
    <property type="molecule type" value="Genomic_DNA"/>
</dbReference>
<sequence>MVFLTRILNIRARGPDPFWKRQFAKRLTWNFYGRRRNCHKLSLNYLRRALRYSTEYRSKLKTINMDNLFETRIAAGCAEHGVEYSPFIDTLRENNIVLDRKVLADLAIYEPRTFQSLCEVVKRSHAEIFNNNLNPSRRIFTKGML</sequence>
<dbReference type="InterPro" id="IPR035566">
    <property type="entry name" value="Ribosomal_protein_bL20_C"/>
</dbReference>
<dbReference type="GO" id="GO:0006412">
    <property type="term" value="P:translation"/>
    <property type="evidence" value="ECO:0007669"/>
    <property type="project" value="InterPro"/>
</dbReference>
<proteinExistence type="inferred from homology"/>
<dbReference type="FunFam" id="1.10.1900.20:FF:000001">
    <property type="entry name" value="50S ribosomal protein L20"/>
    <property type="match status" value="1"/>
</dbReference>
<reference evidence="7 8" key="1">
    <citation type="submission" date="2024-02" db="EMBL/GenBank/DDBJ databases">
        <title>Chromosome-scale genome assembly of the rough periwinkle Littorina saxatilis.</title>
        <authorList>
            <person name="De Jode A."/>
            <person name="Faria R."/>
            <person name="Formenti G."/>
            <person name="Sims Y."/>
            <person name="Smith T.P."/>
            <person name="Tracey A."/>
            <person name="Wood J.M.D."/>
            <person name="Zagrodzka Z.B."/>
            <person name="Johannesson K."/>
            <person name="Butlin R.K."/>
            <person name="Leder E.H."/>
        </authorList>
    </citation>
    <scope>NUCLEOTIDE SEQUENCE [LARGE SCALE GENOMIC DNA]</scope>
    <source>
        <strain evidence="7">Snail1</strain>
        <tissue evidence="7">Muscle</tissue>
    </source>
</reference>
<comment type="caution">
    <text evidence="7">The sequence shown here is derived from an EMBL/GenBank/DDBJ whole genome shotgun (WGS) entry which is preliminary data.</text>
</comment>
<dbReference type="Gene3D" id="1.10.1900.20">
    <property type="entry name" value="Ribosomal protein L20"/>
    <property type="match status" value="1"/>
</dbReference>
<evidence type="ECO:0000256" key="3">
    <source>
        <dbReference type="ARBA" id="ARBA00023274"/>
    </source>
</evidence>
<comment type="similarity">
    <text evidence="1 6">Belongs to the bacterial ribosomal protein bL20 family.</text>
</comment>
<dbReference type="GO" id="GO:0019843">
    <property type="term" value="F:rRNA binding"/>
    <property type="evidence" value="ECO:0007669"/>
    <property type="project" value="InterPro"/>
</dbReference>
<organism evidence="7 8">
    <name type="scientific">Littorina saxatilis</name>
    <dbReference type="NCBI Taxonomy" id="31220"/>
    <lineage>
        <taxon>Eukaryota</taxon>
        <taxon>Metazoa</taxon>
        <taxon>Spiralia</taxon>
        <taxon>Lophotrochozoa</taxon>
        <taxon>Mollusca</taxon>
        <taxon>Gastropoda</taxon>
        <taxon>Caenogastropoda</taxon>
        <taxon>Littorinimorpha</taxon>
        <taxon>Littorinoidea</taxon>
        <taxon>Littorinidae</taxon>
        <taxon>Littorina</taxon>
    </lineage>
</organism>
<evidence type="ECO:0000256" key="6">
    <source>
        <dbReference type="RuleBase" id="RU000561"/>
    </source>
</evidence>
<evidence type="ECO:0000256" key="1">
    <source>
        <dbReference type="ARBA" id="ARBA00007698"/>
    </source>
</evidence>
<dbReference type="PANTHER" id="PTHR10986">
    <property type="entry name" value="39S RIBOSOMAL PROTEIN L20"/>
    <property type="match status" value="1"/>
</dbReference>
<keyword evidence="3 6" id="KW-0687">Ribonucleoprotein</keyword>
<dbReference type="GO" id="GO:0005840">
    <property type="term" value="C:ribosome"/>
    <property type="evidence" value="ECO:0007669"/>
    <property type="project" value="UniProtKB-KW"/>
</dbReference>
<dbReference type="PRINTS" id="PR00062">
    <property type="entry name" value="RIBOSOMALL20"/>
</dbReference>
<evidence type="ECO:0000313" key="8">
    <source>
        <dbReference type="Proteomes" id="UP001374579"/>
    </source>
</evidence>
<dbReference type="Pfam" id="PF00453">
    <property type="entry name" value="Ribosomal_L20"/>
    <property type="match status" value="1"/>
</dbReference>
<dbReference type="SUPFAM" id="SSF74731">
    <property type="entry name" value="Ribosomal protein L20"/>
    <property type="match status" value="1"/>
</dbReference>